<accession>A0A7D7NHF0</accession>
<dbReference type="Gene3D" id="3.90.1150.10">
    <property type="entry name" value="Aspartate Aminotransferase, domain 1"/>
    <property type="match status" value="1"/>
</dbReference>
<dbReference type="EMBL" id="CP059567">
    <property type="protein sequence ID" value="QMT41414.1"/>
    <property type="molecule type" value="Genomic_DNA"/>
</dbReference>
<evidence type="ECO:0000256" key="5">
    <source>
        <dbReference type="RuleBase" id="RU362118"/>
    </source>
</evidence>
<dbReference type="GO" id="GO:0016846">
    <property type="term" value="F:carbon-sulfur lyase activity"/>
    <property type="evidence" value="ECO:0007669"/>
    <property type="project" value="TreeGrafter"/>
</dbReference>
<keyword evidence="2 3" id="KW-0663">Pyridoxal phosphate</keyword>
<dbReference type="GO" id="GO:0071266">
    <property type="term" value="P:'de novo' L-methionine biosynthetic process"/>
    <property type="evidence" value="ECO:0007669"/>
    <property type="project" value="UniProtKB-UniRule"/>
</dbReference>
<dbReference type="RefSeq" id="WP_182122947.1">
    <property type="nucleotide sequence ID" value="NZ_CP059567.1"/>
</dbReference>
<dbReference type="Proteomes" id="UP000514752">
    <property type="component" value="Chromosome"/>
</dbReference>
<name>A0A7D7NHF0_9NEIS</name>
<dbReference type="HAMAP" id="MF_02056">
    <property type="entry name" value="MetZ"/>
    <property type="match status" value="1"/>
</dbReference>
<dbReference type="FunFam" id="3.40.640.10:FF:000046">
    <property type="entry name" value="Cystathionine gamma-lyase"/>
    <property type="match status" value="1"/>
</dbReference>
<comment type="catalytic activity">
    <reaction evidence="3">
        <text>O-succinyl-L-homoserine + hydrogen sulfide = L-homocysteine + succinate</text>
        <dbReference type="Rhea" id="RHEA:27826"/>
        <dbReference type="ChEBI" id="CHEBI:29919"/>
        <dbReference type="ChEBI" id="CHEBI:30031"/>
        <dbReference type="ChEBI" id="CHEBI:57661"/>
        <dbReference type="ChEBI" id="CHEBI:58199"/>
    </reaction>
</comment>
<evidence type="ECO:0000313" key="7">
    <source>
        <dbReference type="Proteomes" id="UP000514752"/>
    </source>
</evidence>
<evidence type="ECO:0000256" key="4">
    <source>
        <dbReference type="PIRSR" id="PIRSR001434-2"/>
    </source>
</evidence>
<dbReference type="InterPro" id="IPR000277">
    <property type="entry name" value="Cys/Met-Metab_PyrdxlP-dep_enz"/>
</dbReference>
<dbReference type="PIRSF" id="PIRSF001434">
    <property type="entry name" value="CGS"/>
    <property type="match status" value="1"/>
</dbReference>
<feature type="modified residue" description="N6-(pyridoxal phosphate)lysine" evidence="3 4">
    <location>
        <position position="207"/>
    </location>
</feature>
<organism evidence="6 7">
    <name type="scientific">Neisseria shayeganii</name>
    <dbReference type="NCBI Taxonomy" id="607712"/>
    <lineage>
        <taxon>Bacteria</taxon>
        <taxon>Pseudomonadati</taxon>
        <taxon>Pseudomonadota</taxon>
        <taxon>Betaproteobacteria</taxon>
        <taxon>Neisseriales</taxon>
        <taxon>Neisseriaceae</taxon>
        <taxon>Neisseria</taxon>
    </lineage>
</organism>
<dbReference type="Gene3D" id="3.40.640.10">
    <property type="entry name" value="Type I PLP-dependent aspartate aminotransferase-like (Major domain)"/>
    <property type="match status" value="1"/>
</dbReference>
<dbReference type="InterPro" id="IPR015421">
    <property type="entry name" value="PyrdxlP-dep_Trfase_major"/>
</dbReference>
<dbReference type="UniPathway" id="UPA00051">
    <property type="reaction ID" value="UER00449"/>
</dbReference>
<dbReference type="NCBIfam" id="TIGR01325">
    <property type="entry name" value="O_suc_HS_sulf"/>
    <property type="match status" value="1"/>
</dbReference>
<dbReference type="AlphaFoldDB" id="A0A7D7NHF0"/>
<dbReference type="SUPFAM" id="SSF53383">
    <property type="entry name" value="PLP-dependent transferases"/>
    <property type="match status" value="1"/>
</dbReference>
<dbReference type="KEGG" id="nsg:H3L94_05155"/>
<comment type="subunit">
    <text evidence="3">Homotetramer.</text>
</comment>
<dbReference type="EC" id="2.5.1.-" evidence="3"/>
<dbReference type="InterPro" id="IPR006234">
    <property type="entry name" value="O-succ-hSer_sulfhydrylase"/>
</dbReference>
<dbReference type="GO" id="GO:0019346">
    <property type="term" value="P:transsulfuration"/>
    <property type="evidence" value="ECO:0007669"/>
    <property type="project" value="InterPro"/>
</dbReference>
<evidence type="ECO:0000256" key="1">
    <source>
        <dbReference type="ARBA" id="ARBA00001933"/>
    </source>
</evidence>
<dbReference type="PANTHER" id="PTHR11808:SF80">
    <property type="entry name" value="CYSTATHIONINE GAMMA-LYASE"/>
    <property type="match status" value="1"/>
</dbReference>
<keyword evidence="3" id="KW-0028">Amino-acid biosynthesis</keyword>
<dbReference type="GO" id="GO:0005737">
    <property type="term" value="C:cytoplasm"/>
    <property type="evidence" value="ECO:0007669"/>
    <property type="project" value="TreeGrafter"/>
</dbReference>
<dbReference type="CDD" id="cd00614">
    <property type="entry name" value="CGS_like"/>
    <property type="match status" value="1"/>
</dbReference>
<proteinExistence type="inferred from homology"/>
<dbReference type="GO" id="GO:0030170">
    <property type="term" value="F:pyridoxal phosphate binding"/>
    <property type="evidence" value="ECO:0007669"/>
    <property type="project" value="UniProtKB-UniRule"/>
</dbReference>
<gene>
    <name evidence="3" type="primary">metZ</name>
    <name evidence="6" type="ORF">H3L94_05155</name>
</gene>
<evidence type="ECO:0000313" key="6">
    <source>
        <dbReference type="EMBL" id="QMT41414.1"/>
    </source>
</evidence>
<comment type="similarity">
    <text evidence="3">Belongs to the trans-sulfuration enzymes family. MetZ subfamily.</text>
</comment>
<evidence type="ECO:0000256" key="3">
    <source>
        <dbReference type="HAMAP-Rule" id="MF_02056"/>
    </source>
</evidence>
<comment type="pathway">
    <text evidence="3">Amino-acid biosynthesis; L-methionine biosynthesis via de novo pathway; L-homocysteine from O-succinyl-L-homoserine: step 1/1.</text>
</comment>
<comment type="function">
    <text evidence="3">Catalyzes the formation of L-homocysteine from O-succinyl-L-homoserine (OSHS) and hydrogen sulfide.</text>
</comment>
<reference evidence="6 7" key="1">
    <citation type="submission" date="2020-07" db="EMBL/GenBank/DDBJ databases">
        <title>Genomic diversity of species in the Neisseriaceae family.</title>
        <authorList>
            <person name="Vincent A.T."/>
            <person name="Bernet E."/>
            <person name="Veyrier F.J."/>
        </authorList>
    </citation>
    <scope>NUCLEOTIDE SEQUENCE [LARGE SCALE GENOMIC DNA]</scope>
    <source>
        <strain evidence="6 7">DSM 22244</strain>
    </source>
</reference>
<dbReference type="InterPro" id="IPR015422">
    <property type="entry name" value="PyrdxlP-dep_Trfase_small"/>
</dbReference>
<evidence type="ECO:0000256" key="2">
    <source>
        <dbReference type="ARBA" id="ARBA00022898"/>
    </source>
</evidence>
<dbReference type="GO" id="GO:0016765">
    <property type="term" value="F:transferase activity, transferring alkyl or aryl (other than methyl) groups"/>
    <property type="evidence" value="ECO:0007669"/>
    <property type="project" value="UniProtKB-UniRule"/>
</dbReference>
<dbReference type="Pfam" id="PF01053">
    <property type="entry name" value="Cys_Met_Meta_PP"/>
    <property type="match status" value="1"/>
</dbReference>
<comment type="cofactor">
    <cofactor evidence="1 3 5">
        <name>pyridoxal 5'-phosphate</name>
        <dbReference type="ChEBI" id="CHEBI:597326"/>
    </cofactor>
</comment>
<sequence>MTRKLHPQTLAVRAGKEQTAYNEHHQALFLSSSFMFDSAADGAALFAQQKEGFTYSRTANPTVAAFQKRMAVLDGAEAGIATATGMAAVQAAILTFLSAGDHLIASRSLFGTTMGFLTGHVSRFGIEITLVSQTDLAEWQAAIRPNTKMFFLETPSNPLNEVADLAALAEMAHACGALLAVDNSFCSSALQQPLAFGVDLAIQSATKAVDGQGRVLGGIVCGRADLVKQMALYVNAAGLALSPFNAWVLLGGSETLLLRLERQCQNAQRLAEWLGAQPQVQNVYYSGLPDHPQAALAAKQQQAGGIVVAFEVRGGQQAAWQVIDRVEIFSKTANLGDVRSTITHPWTTTHGKMTPEAKQAAGIGDGLLRLAVGLEYADDLIADLQQALAGLAAE</sequence>
<dbReference type="GO" id="GO:0071268">
    <property type="term" value="P:homocysteine biosynthetic process"/>
    <property type="evidence" value="ECO:0007669"/>
    <property type="project" value="InterPro"/>
</dbReference>
<dbReference type="NCBIfam" id="NF006003">
    <property type="entry name" value="PRK08133.1"/>
    <property type="match status" value="1"/>
</dbReference>
<dbReference type="PANTHER" id="PTHR11808">
    <property type="entry name" value="TRANS-SULFURATION ENZYME FAMILY MEMBER"/>
    <property type="match status" value="1"/>
</dbReference>
<keyword evidence="3" id="KW-0808">Transferase</keyword>
<keyword evidence="3" id="KW-0486">Methionine biosynthesis</keyword>
<protein>
    <recommendedName>
        <fullName evidence="3">O-succinylhomoserine sulfhydrylase</fullName>
        <shortName evidence="3">OSH sulfhydrylase</shortName>
        <shortName evidence="3">OSHS sulfhydrylase</shortName>
        <ecNumber evidence="3">2.5.1.-</ecNumber>
    </recommendedName>
</protein>
<dbReference type="InterPro" id="IPR015424">
    <property type="entry name" value="PyrdxlP-dep_Trfase"/>
</dbReference>